<evidence type="ECO:0000256" key="7">
    <source>
        <dbReference type="SAM" id="MobiDB-lite"/>
    </source>
</evidence>
<comment type="similarity">
    <text evidence="1 6">Belongs to the universal ribosomal protein uL22 family.</text>
</comment>
<dbReference type="PANTHER" id="PTHR13501:SF8">
    <property type="entry name" value="LARGE RIBOSOMAL SUBUNIT PROTEIN UL22M"/>
    <property type="match status" value="1"/>
</dbReference>
<evidence type="ECO:0000256" key="1">
    <source>
        <dbReference type="ARBA" id="ARBA00009451"/>
    </source>
</evidence>
<keyword evidence="9" id="KW-1185">Reference proteome</keyword>
<keyword evidence="2 6" id="KW-0689">Ribosomal protein</keyword>
<organism evidence="8 9">
    <name type="scientific">Parthenolecanium corni</name>
    <dbReference type="NCBI Taxonomy" id="536013"/>
    <lineage>
        <taxon>Eukaryota</taxon>
        <taxon>Metazoa</taxon>
        <taxon>Ecdysozoa</taxon>
        <taxon>Arthropoda</taxon>
        <taxon>Hexapoda</taxon>
        <taxon>Insecta</taxon>
        <taxon>Pterygota</taxon>
        <taxon>Neoptera</taxon>
        <taxon>Paraneoptera</taxon>
        <taxon>Hemiptera</taxon>
        <taxon>Sternorrhyncha</taxon>
        <taxon>Coccoidea</taxon>
        <taxon>Coccidae</taxon>
        <taxon>Parthenolecanium</taxon>
    </lineage>
</organism>
<dbReference type="Proteomes" id="UP001367676">
    <property type="component" value="Unassembled WGS sequence"/>
</dbReference>
<evidence type="ECO:0000256" key="2">
    <source>
        <dbReference type="ARBA" id="ARBA00022980"/>
    </source>
</evidence>
<dbReference type="InterPro" id="IPR036394">
    <property type="entry name" value="Ribosomal_uL22_sf"/>
</dbReference>
<dbReference type="AlphaFoldDB" id="A0AAN9Y2P2"/>
<dbReference type="GO" id="GO:0005762">
    <property type="term" value="C:mitochondrial large ribosomal subunit"/>
    <property type="evidence" value="ECO:0007669"/>
    <property type="project" value="TreeGrafter"/>
</dbReference>
<dbReference type="PANTHER" id="PTHR13501">
    <property type="entry name" value="CHLOROPLAST 50S RIBOSOMAL PROTEIN L22-RELATED"/>
    <property type="match status" value="1"/>
</dbReference>
<name>A0AAN9Y2P2_9HEMI</name>
<accession>A0AAN9Y2P2</accession>
<evidence type="ECO:0000256" key="4">
    <source>
        <dbReference type="ARBA" id="ARBA00035286"/>
    </source>
</evidence>
<gene>
    <name evidence="8" type="ORF">V9T40_013663</name>
</gene>
<keyword evidence="3 6" id="KW-0687">Ribonucleoprotein</keyword>
<dbReference type="InterPro" id="IPR001063">
    <property type="entry name" value="Ribosomal_uL22"/>
</dbReference>
<dbReference type="SUPFAM" id="SSF54843">
    <property type="entry name" value="Ribosomal protein L22"/>
    <property type="match status" value="1"/>
</dbReference>
<dbReference type="EMBL" id="JBBCAQ010000033">
    <property type="protein sequence ID" value="KAK7582218.1"/>
    <property type="molecule type" value="Genomic_DNA"/>
</dbReference>
<protein>
    <recommendedName>
        <fullName evidence="4">Large ribosomal subunit protein uL22m</fullName>
    </recommendedName>
    <alternativeName>
        <fullName evidence="5">39S ribosomal protein L22, mitochondrial</fullName>
    </alternativeName>
</protein>
<dbReference type="GO" id="GO:0003735">
    <property type="term" value="F:structural constituent of ribosome"/>
    <property type="evidence" value="ECO:0007669"/>
    <property type="project" value="InterPro"/>
</dbReference>
<dbReference type="GO" id="GO:0006412">
    <property type="term" value="P:translation"/>
    <property type="evidence" value="ECO:0007669"/>
    <property type="project" value="InterPro"/>
</dbReference>
<evidence type="ECO:0000256" key="6">
    <source>
        <dbReference type="RuleBase" id="RU004005"/>
    </source>
</evidence>
<feature type="region of interest" description="Disordered" evidence="7">
    <location>
        <begin position="193"/>
        <end position="214"/>
    </location>
</feature>
<evidence type="ECO:0000256" key="3">
    <source>
        <dbReference type="ARBA" id="ARBA00023274"/>
    </source>
</evidence>
<reference evidence="8 9" key="1">
    <citation type="submission" date="2024-03" db="EMBL/GenBank/DDBJ databases">
        <title>Adaptation during the transition from Ophiocordyceps entomopathogen to insect associate is accompanied by gene loss and intensified selection.</title>
        <authorList>
            <person name="Ward C.M."/>
            <person name="Onetto C.A."/>
            <person name="Borneman A.R."/>
        </authorList>
    </citation>
    <scope>NUCLEOTIDE SEQUENCE [LARGE SCALE GENOMIC DNA]</scope>
    <source>
        <strain evidence="8">AWRI1</strain>
        <tissue evidence="8">Single Adult Female</tissue>
    </source>
</reference>
<comment type="caution">
    <text evidence="8">The sequence shown here is derived from an EMBL/GenBank/DDBJ whole genome shotgun (WGS) entry which is preliminary data.</text>
</comment>
<dbReference type="Gene3D" id="3.90.470.10">
    <property type="entry name" value="Ribosomal protein L22/L17"/>
    <property type="match status" value="1"/>
</dbReference>
<evidence type="ECO:0000256" key="5">
    <source>
        <dbReference type="ARBA" id="ARBA00035506"/>
    </source>
</evidence>
<dbReference type="InterPro" id="IPR047867">
    <property type="entry name" value="Ribosomal_uL22_bac/org-type"/>
</dbReference>
<evidence type="ECO:0000313" key="8">
    <source>
        <dbReference type="EMBL" id="KAK7582218.1"/>
    </source>
</evidence>
<evidence type="ECO:0000313" key="9">
    <source>
        <dbReference type="Proteomes" id="UP001367676"/>
    </source>
</evidence>
<sequence length="287" mass="32888">MNSTVSRSISHTTVVEDSSFDEINKVSRWMRYNEQVFPPQDPSEPPRPAYVCHEVKNVKYSPKKMWYMACFVRGMSVDEALKQLQCLKTKGSIIIKEAIEEAIEIGINDHNVEFRSNLWVAESFCGKGVVIKGIRRNAKGRITVIRYRYCNYYLRLEEGLPPEDYYCKNHLKSGPKLLDQWFTSIRSRKIHNSLHEAKSKTRQPNVPPAGGDLGERDSRIRIIRFEDLNHSIRDDCTSTSAAATALLHQNQQQEQRQRARSVLLCLFPRCSVVSNSLLTIVPVTVSS</sequence>
<dbReference type="Pfam" id="PF00237">
    <property type="entry name" value="Ribosomal_L22"/>
    <property type="match status" value="1"/>
</dbReference>
<proteinExistence type="inferred from homology"/>
<dbReference type="CDD" id="cd00336">
    <property type="entry name" value="Ribosomal_L22"/>
    <property type="match status" value="1"/>
</dbReference>